<organism evidence="1 2">
    <name type="scientific">Glossina austeni</name>
    <name type="common">Savannah tsetse fly</name>
    <dbReference type="NCBI Taxonomy" id="7395"/>
    <lineage>
        <taxon>Eukaryota</taxon>
        <taxon>Metazoa</taxon>
        <taxon>Ecdysozoa</taxon>
        <taxon>Arthropoda</taxon>
        <taxon>Hexapoda</taxon>
        <taxon>Insecta</taxon>
        <taxon>Pterygota</taxon>
        <taxon>Neoptera</taxon>
        <taxon>Endopterygota</taxon>
        <taxon>Diptera</taxon>
        <taxon>Brachycera</taxon>
        <taxon>Muscomorpha</taxon>
        <taxon>Hippoboscoidea</taxon>
        <taxon>Glossinidae</taxon>
        <taxon>Glossina</taxon>
    </lineage>
</organism>
<dbReference type="VEuPathDB" id="VectorBase:GAUT038059"/>
<evidence type="ECO:0000313" key="2">
    <source>
        <dbReference type="Proteomes" id="UP000078200"/>
    </source>
</evidence>
<evidence type="ECO:0000313" key="1">
    <source>
        <dbReference type="EnsemblMetazoa" id="GAUT038059-PA"/>
    </source>
</evidence>
<accession>A0A1A9VHZ5</accession>
<dbReference type="AlphaFoldDB" id="A0A1A9VHZ5"/>
<sequence>MLPALYYFVKYIDIYKDTPIWYSFVIDSLLFNNTYAVQCLYCNLWSCQVRQDKETIKRAGHVRQDKETIKRAGHNFTCIRNMASLPVLLLGISKLTKWDEKPHYALTLDAAFMDDSFVHKVRKRFRNEAFCCENNLHEKYIKMFTHTCTKNLKLKTLKFLPKLNKLLFASMTDNLSFALNAVKYKTIHYNLSEIMVGNS</sequence>
<dbReference type="EnsemblMetazoa" id="GAUT038059-RA">
    <property type="protein sequence ID" value="GAUT038059-PA"/>
    <property type="gene ID" value="GAUT038059"/>
</dbReference>
<proteinExistence type="predicted"/>
<dbReference type="Proteomes" id="UP000078200">
    <property type="component" value="Unassembled WGS sequence"/>
</dbReference>
<protein>
    <submittedName>
        <fullName evidence="1">Uncharacterized protein</fullName>
    </submittedName>
</protein>
<name>A0A1A9VHZ5_GLOAU</name>
<reference evidence="1" key="1">
    <citation type="submission" date="2020-05" db="UniProtKB">
        <authorList>
            <consortium name="EnsemblMetazoa"/>
        </authorList>
    </citation>
    <scope>IDENTIFICATION</scope>
    <source>
        <strain evidence="1">TTRI</strain>
    </source>
</reference>
<keyword evidence="2" id="KW-1185">Reference proteome</keyword>